<dbReference type="NCBIfam" id="TIGR00481">
    <property type="entry name" value="YbhB/YbcL family Raf kinase inhibitor-like protein"/>
    <property type="match status" value="1"/>
</dbReference>
<name>A0A4U8Q1Q3_9FIRM</name>
<protein>
    <submittedName>
        <fullName evidence="1">Putative kinase inhibitor</fullName>
    </submittedName>
</protein>
<gene>
    <name evidence="1" type="ORF">DSM106044_05388</name>
</gene>
<comment type="caution">
    <text evidence="1">The sequence shown here is derived from an EMBL/GenBank/DDBJ whole genome shotgun (WGS) entry which is preliminary data.</text>
</comment>
<dbReference type="AlphaFoldDB" id="A0A4U8Q1Q3"/>
<keyword evidence="2" id="KW-1185">Reference proteome</keyword>
<dbReference type="Proteomes" id="UP000306509">
    <property type="component" value="Unassembled WGS sequence"/>
</dbReference>
<dbReference type="InterPro" id="IPR036610">
    <property type="entry name" value="PEBP-like_sf"/>
</dbReference>
<dbReference type="OrthoDB" id="9797506at2"/>
<dbReference type="Pfam" id="PF01161">
    <property type="entry name" value="PBP"/>
    <property type="match status" value="1"/>
</dbReference>
<dbReference type="SUPFAM" id="SSF49777">
    <property type="entry name" value="PEBP-like"/>
    <property type="match status" value="1"/>
</dbReference>
<sequence>MVVTSDGIINGIIQDPYGGRGSQFNENGIPTYSLPFRIENAPEGTASFALVLEDKDAYPVTGGFVWVHWLAADITRNVINANESQTATDFTQGVNSWTSMQGNNQSKELSCYYSGMTPPDQAHIYELHVFALDTLLHLNTGFLLNELYRAMDGHILDQYTLKGVYDKV</sequence>
<dbReference type="RefSeq" id="WP_047834193.1">
    <property type="nucleotide sequence ID" value="NZ_CABMJZ010000050.1"/>
</dbReference>
<dbReference type="InterPro" id="IPR005247">
    <property type="entry name" value="YbhB_YbcL/LppC-like"/>
</dbReference>
<organism evidence="1 2">
    <name type="scientific">Robinsoniella peoriensis</name>
    <dbReference type="NCBI Taxonomy" id="180332"/>
    <lineage>
        <taxon>Bacteria</taxon>
        <taxon>Bacillati</taxon>
        <taxon>Bacillota</taxon>
        <taxon>Clostridia</taxon>
        <taxon>Lachnospirales</taxon>
        <taxon>Lachnospiraceae</taxon>
        <taxon>Robinsoniella</taxon>
    </lineage>
</organism>
<accession>A0A4U8Q1Q3</accession>
<dbReference type="CDD" id="cd00865">
    <property type="entry name" value="PEBP_bact_arch"/>
    <property type="match status" value="1"/>
</dbReference>
<proteinExistence type="predicted"/>
<evidence type="ECO:0000313" key="1">
    <source>
        <dbReference type="EMBL" id="TLC97802.1"/>
    </source>
</evidence>
<dbReference type="EMBL" id="QGQD01000109">
    <property type="protein sequence ID" value="TLC97802.1"/>
    <property type="molecule type" value="Genomic_DNA"/>
</dbReference>
<dbReference type="InterPro" id="IPR008914">
    <property type="entry name" value="PEBP"/>
</dbReference>
<reference evidence="1 2" key="1">
    <citation type="journal article" date="2019" name="Anaerobe">
        <title>Detection of Robinsoniella peoriensis in multiple bone samples of a trauma patient.</title>
        <authorList>
            <person name="Schrottner P."/>
            <person name="Hartwich K."/>
            <person name="Bunk B."/>
            <person name="Schober I."/>
            <person name="Helbig S."/>
            <person name="Rudolph W.W."/>
            <person name="Gunzer F."/>
        </authorList>
    </citation>
    <scope>NUCLEOTIDE SEQUENCE [LARGE SCALE GENOMIC DNA]</scope>
    <source>
        <strain evidence="1 2">DSM 106044</strain>
    </source>
</reference>
<evidence type="ECO:0000313" key="2">
    <source>
        <dbReference type="Proteomes" id="UP000306509"/>
    </source>
</evidence>
<dbReference type="PANTHER" id="PTHR30289">
    <property type="entry name" value="UNCHARACTERIZED PROTEIN YBCL-RELATED"/>
    <property type="match status" value="1"/>
</dbReference>
<dbReference type="STRING" id="180332.GCA_000797495_01071"/>
<dbReference type="Gene3D" id="3.90.280.10">
    <property type="entry name" value="PEBP-like"/>
    <property type="match status" value="1"/>
</dbReference>
<dbReference type="PANTHER" id="PTHR30289:SF1">
    <property type="entry name" value="PEBP (PHOSPHATIDYLETHANOLAMINE-BINDING PROTEIN) FAMILY PROTEIN"/>
    <property type="match status" value="1"/>
</dbReference>